<protein>
    <submittedName>
        <fullName evidence="1">Uncharacterized protein</fullName>
    </submittedName>
</protein>
<gene>
    <name evidence="1" type="ORF">C4900_03455</name>
</gene>
<comment type="caution">
    <text evidence="1">The sequence shown here is derived from an EMBL/GenBank/DDBJ whole genome shotgun (WGS) entry which is preliminary data.</text>
</comment>
<organism evidence="1 2">
    <name type="scientific">Acidiferrobacter thiooxydans</name>
    <dbReference type="NCBI Taxonomy" id="163359"/>
    <lineage>
        <taxon>Bacteria</taxon>
        <taxon>Pseudomonadati</taxon>
        <taxon>Pseudomonadota</taxon>
        <taxon>Gammaproteobacteria</taxon>
        <taxon>Acidiferrobacterales</taxon>
        <taxon>Acidiferrobacteraceae</taxon>
        <taxon>Acidiferrobacter</taxon>
    </lineage>
</organism>
<evidence type="ECO:0000313" key="1">
    <source>
        <dbReference type="EMBL" id="RCN58828.1"/>
    </source>
</evidence>
<name>A0A368HK41_9GAMM</name>
<dbReference type="Proteomes" id="UP000253250">
    <property type="component" value="Unassembled WGS sequence"/>
</dbReference>
<dbReference type="OrthoDB" id="5645193at2"/>
<dbReference type="AlphaFoldDB" id="A0A368HK41"/>
<sequence length="315" mass="34618">MPETLDRIPTNPLAVCPMIDCNEKHQRLLYHSPTSRLTQNPPKDKTDIMRPTSILIIIPWLLVSASAWALPMPSLPNPCTGPSGLLAELDRPTVADSACVAQPGRAILEMGYAHLNTNDGTRQTLPQTELRFGLPHRNEFVLLPPNAIYAGNENGGETDYSAVVMGLKHEWGYTRRWIYTGEVLFTAPGTRNAAGTTDGWGTAVNGIVSYSVTHSVALGLMLGVTSLYDQQGRRYTSLNPDFTATWLIDPRWQLYAEVYGQTHTGQGVGSGWDTDGGVQYLVTRRIEVDAEIGQRLSGALGGYRHYWGMGAGWEF</sequence>
<reference evidence="1 2" key="1">
    <citation type="submission" date="2018-02" db="EMBL/GenBank/DDBJ databases">
        <title>Insights into the biology of acidophilic members of the Acidiferrobacteraceae family derived from comparative genomic analyses.</title>
        <authorList>
            <person name="Issotta F."/>
            <person name="Thyssen C."/>
            <person name="Mena C."/>
            <person name="Moya A."/>
            <person name="Bellenberg S."/>
            <person name="Sproer C."/>
            <person name="Covarrubias P.C."/>
            <person name="Sand W."/>
            <person name="Quatrini R."/>
            <person name="Vera M."/>
        </authorList>
    </citation>
    <scope>NUCLEOTIDE SEQUENCE [LARGE SCALE GENOMIC DNA]</scope>
    <source>
        <strain evidence="2">m-1</strain>
    </source>
</reference>
<keyword evidence="2" id="KW-1185">Reference proteome</keyword>
<dbReference type="EMBL" id="PSYR01000001">
    <property type="protein sequence ID" value="RCN58828.1"/>
    <property type="molecule type" value="Genomic_DNA"/>
</dbReference>
<dbReference type="InterPro" id="IPR025737">
    <property type="entry name" value="FApF"/>
</dbReference>
<dbReference type="Pfam" id="PF13557">
    <property type="entry name" value="Phenol_MetA_deg"/>
    <property type="match status" value="1"/>
</dbReference>
<accession>A0A368HK41</accession>
<evidence type="ECO:0000313" key="2">
    <source>
        <dbReference type="Proteomes" id="UP000253250"/>
    </source>
</evidence>
<proteinExistence type="predicted"/>